<gene>
    <name evidence="1" type="ORF">K8W15_07640</name>
    <name evidence="2" type="ORF">NCTC11413_01183</name>
    <name evidence="3" type="ORF">NCTC11413_02560</name>
    <name evidence="4" type="ORF">QP018_06725</name>
</gene>
<evidence type="ECO:0000313" key="5">
    <source>
        <dbReference type="Proteomes" id="UP000254232"/>
    </source>
</evidence>
<dbReference type="InterPro" id="IPR035292">
    <property type="entry name" value="DUF5363"/>
</dbReference>
<reference evidence="4 6" key="4">
    <citation type="submission" date="2023-06" db="EMBL/GenBank/DDBJ databases">
        <title>Complete Genome Sequence of Gallibacterium anatis Strain BJF12, Isolated from a chicken with diarrhea.</title>
        <authorList>
            <person name="Guo F."/>
            <person name="Bu W."/>
            <person name="Xu F."/>
            <person name="Wen T."/>
        </authorList>
    </citation>
    <scope>NUCLEOTIDE SEQUENCE [LARGE SCALE GENOMIC DNA]</scope>
    <source>
        <strain evidence="4 6">BJF12</strain>
    </source>
</reference>
<reference evidence="2 5" key="1">
    <citation type="submission" date="2018-06" db="EMBL/GenBank/DDBJ databases">
        <authorList>
            <consortium name="Pathogen Informatics"/>
            <person name="Doyle S."/>
        </authorList>
    </citation>
    <scope>NUCLEOTIDE SEQUENCE [LARGE SCALE GENOMIC DNA]</scope>
    <source>
        <strain evidence="2 5">NCTC11413</strain>
    </source>
</reference>
<dbReference type="EMBL" id="UGGZ01000003">
    <property type="protein sequence ID" value="STO61200.1"/>
    <property type="molecule type" value="Genomic_DNA"/>
</dbReference>
<name>A0A377H7H8_9PAST</name>
<evidence type="ECO:0000313" key="4">
    <source>
        <dbReference type="EMBL" id="WIM78479.1"/>
    </source>
</evidence>
<organism evidence="2 5">
    <name type="scientific">Gallibacterium anatis</name>
    <dbReference type="NCBI Taxonomy" id="750"/>
    <lineage>
        <taxon>Bacteria</taxon>
        <taxon>Pseudomonadati</taxon>
        <taxon>Pseudomonadota</taxon>
        <taxon>Gammaproteobacteria</taxon>
        <taxon>Pasteurellales</taxon>
        <taxon>Pasteurellaceae</taxon>
        <taxon>Gallibacterium</taxon>
    </lineage>
</organism>
<dbReference type="EMBL" id="UGGZ01000001">
    <property type="protein sequence ID" value="STO38060.1"/>
    <property type="molecule type" value="Genomic_DNA"/>
</dbReference>
<evidence type="ECO:0000313" key="3">
    <source>
        <dbReference type="EMBL" id="STO61200.1"/>
    </source>
</evidence>
<keyword evidence="6" id="KW-1185">Reference proteome</keyword>
<dbReference type="AlphaFoldDB" id="A0A377H7H8"/>
<accession>A0A377H7H8</accession>
<dbReference type="Proteomes" id="UP000749334">
    <property type="component" value="Unassembled WGS sequence"/>
</dbReference>
<evidence type="ECO:0000313" key="2">
    <source>
        <dbReference type="EMBL" id="STO38060.1"/>
    </source>
</evidence>
<reference evidence="1" key="3">
    <citation type="submission" date="2021-09" db="EMBL/GenBank/DDBJ databases">
        <authorList>
            <person name="Gilroy R."/>
        </authorList>
    </citation>
    <scope>NUCLEOTIDE SEQUENCE</scope>
    <source>
        <strain evidence="1">ChiHjej11B10-15683</strain>
    </source>
</reference>
<proteinExistence type="predicted"/>
<dbReference type="RefSeq" id="WP_018345760.1">
    <property type="nucleotide sequence ID" value="NZ_CP110225.1"/>
</dbReference>
<dbReference type="GeneID" id="77264785"/>
<dbReference type="Pfam" id="PF17320">
    <property type="entry name" value="DUF5363"/>
    <property type="match status" value="1"/>
</dbReference>
<evidence type="ECO:0000313" key="6">
    <source>
        <dbReference type="Proteomes" id="UP001226750"/>
    </source>
</evidence>
<dbReference type="Proteomes" id="UP001226750">
    <property type="component" value="Chromosome"/>
</dbReference>
<sequence>MPQREKTKPSIFKQWLKKYDDFCRELGIDQGACRSCVPIYKQDPEAEKPAEKKAR</sequence>
<dbReference type="Proteomes" id="UP000254232">
    <property type="component" value="Unassembled WGS sequence"/>
</dbReference>
<dbReference type="EMBL" id="DYVQ01000069">
    <property type="protein sequence ID" value="HJF74040.1"/>
    <property type="molecule type" value="Genomic_DNA"/>
</dbReference>
<dbReference type="EMBL" id="CP126975">
    <property type="protein sequence ID" value="WIM78479.1"/>
    <property type="molecule type" value="Genomic_DNA"/>
</dbReference>
<protein>
    <submittedName>
        <fullName evidence="1">DUF5363 domain-containing protein</fullName>
    </submittedName>
    <submittedName>
        <fullName evidence="4">DUF5363 family protein</fullName>
    </submittedName>
</protein>
<reference evidence="1" key="2">
    <citation type="journal article" date="2021" name="PeerJ">
        <title>Extensive microbial diversity within the chicken gut microbiome revealed by metagenomics and culture.</title>
        <authorList>
            <person name="Gilroy R."/>
            <person name="Ravi A."/>
            <person name="Getino M."/>
            <person name="Pursley I."/>
            <person name="Horton D.L."/>
            <person name="Alikhan N.F."/>
            <person name="Baker D."/>
            <person name="Gharbi K."/>
            <person name="Hall N."/>
            <person name="Watson M."/>
            <person name="Adriaenssens E.M."/>
            <person name="Foster-Nyarko E."/>
            <person name="Jarju S."/>
            <person name="Secka A."/>
            <person name="Antonio M."/>
            <person name="Oren A."/>
            <person name="Chaudhuri R.R."/>
            <person name="La Ragione R."/>
            <person name="Hildebrand F."/>
            <person name="Pallen M.J."/>
        </authorList>
    </citation>
    <scope>NUCLEOTIDE SEQUENCE</scope>
    <source>
        <strain evidence="1">ChiHjej11B10-15683</strain>
    </source>
</reference>
<evidence type="ECO:0000313" key="1">
    <source>
        <dbReference type="EMBL" id="HJF74040.1"/>
    </source>
</evidence>